<feature type="coiled-coil region" evidence="3">
    <location>
        <begin position="10"/>
        <end position="37"/>
    </location>
</feature>
<proteinExistence type="inferred from homology"/>
<evidence type="ECO:0000256" key="2">
    <source>
        <dbReference type="HAMAP-Rule" id="MF_00274"/>
    </source>
</evidence>
<comment type="similarity">
    <text evidence="2">Belongs to the YbaB/EbfC family.</text>
</comment>
<keyword evidence="1 2" id="KW-0238">DNA-binding</keyword>
<dbReference type="Proteomes" id="UP001500037">
    <property type="component" value="Unassembled WGS sequence"/>
</dbReference>
<dbReference type="RefSeq" id="WP_344446292.1">
    <property type="nucleotide sequence ID" value="NZ_BAAALF010000228.1"/>
</dbReference>
<comment type="subcellular location">
    <subcellularLocation>
        <location evidence="2">Cytoplasm</location>
        <location evidence="2">Nucleoid</location>
    </subcellularLocation>
</comment>
<protein>
    <recommendedName>
        <fullName evidence="2">Nucleoid-associated protein GCM10009665_70540</fullName>
    </recommendedName>
</protein>
<dbReference type="InterPro" id="IPR004401">
    <property type="entry name" value="YbaB/EbfC"/>
</dbReference>
<dbReference type="Gene3D" id="3.30.1310.10">
    <property type="entry name" value="Nucleoid-associated protein YbaB-like domain"/>
    <property type="match status" value="1"/>
</dbReference>
<keyword evidence="3" id="KW-0175">Coiled coil</keyword>
<keyword evidence="2" id="KW-0963">Cytoplasm</keyword>
<dbReference type="PIRSF" id="PIRSF004555">
    <property type="entry name" value="UCP004555"/>
    <property type="match status" value="1"/>
</dbReference>
<evidence type="ECO:0000313" key="4">
    <source>
        <dbReference type="EMBL" id="GAA1272438.1"/>
    </source>
</evidence>
<evidence type="ECO:0000313" key="5">
    <source>
        <dbReference type="Proteomes" id="UP001500037"/>
    </source>
</evidence>
<dbReference type="EMBL" id="BAAALF010000228">
    <property type="protein sequence ID" value="GAA1272438.1"/>
    <property type="molecule type" value="Genomic_DNA"/>
</dbReference>
<dbReference type="HAMAP" id="MF_00274">
    <property type="entry name" value="DNA_YbaB_EbfC"/>
    <property type="match status" value="1"/>
</dbReference>
<comment type="function">
    <text evidence="2">Binds to DNA and alters its conformation. May be involved in regulation of gene expression, nucleoid organization and DNA protection.</text>
</comment>
<keyword evidence="5" id="KW-1185">Reference proteome</keyword>
<sequence>MFPGGGQPNMQQLLKQAQKMQQDLAQAQQELAATRLTGSAGGGLVEATVSGSGELLALTIAPAAVDPDDTETLADLVLAAVRDANAAAQKLQADRMGPLTQGLGGMGGGIPGLPF</sequence>
<gene>
    <name evidence="4" type="ORF">GCM10009665_70540</name>
</gene>
<evidence type="ECO:0000256" key="1">
    <source>
        <dbReference type="ARBA" id="ARBA00023125"/>
    </source>
</evidence>
<dbReference type="NCBIfam" id="TIGR00103">
    <property type="entry name" value="DNA_YbaB_EbfC"/>
    <property type="match status" value="1"/>
</dbReference>
<dbReference type="PANTHER" id="PTHR33449">
    <property type="entry name" value="NUCLEOID-ASSOCIATED PROTEIN YBAB"/>
    <property type="match status" value="1"/>
</dbReference>
<accession>A0ABP4HRF9</accession>
<comment type="subunit">
    <text evidence="2">Homodimer.</text>
</comment>
<dbReference type="Pfam" id="PF02575">
    <property type="entry name" value="YbaB_DNA_bd"/>
    <property type="match status" value="1"/>
</dbReference>
<dbReference type="SUPFAM" id="SSF82607">
    <property type="entry name" value="YbaB-like"/>
    <property type="match status" value="1"/>
</dbReference>
<name>A0ABP4HRF9_9ACTN</name>
<organism evidence="4 5">
    <name type="scientific">Kitasatospora nipponensis</name>
    <dbReference type="NCBI Taxonomy" id="258049"/>
    <lineage>
        <taxon>Bacteria</taxon>
        <taxon>Bacillati</taxon>
        <taxon>Actinomycetota</taxon>
        <taxon>Actinomycetes</taxon>
        <taxon>Kitasatosporales</taxon>
        <taxon>Streptomycetaceae</taxon>
        <taxon>Kitasatospora</taxon>
    </lineage>
</organism>
<comment type="caution">
    <text evidence="4">The sequence shown here is derived from an EMBL/GenBank/DDBJ whole genome shotgun (WGS) entry which is preliminary data.</text>
</comment>
<dbReference type="InterPro" id="IPR036894">
    <property type="entry name" value="YbaB-like_sf"/>
</dbReference>
<evidence type="ECO:0000256" key="3">
    <source>
        <dbReference type="SAM" id="Coils"/>
    </source>
</evidence>
<dbReference type="PANTHER" id="PTHR33449:SF1">
    <property type="entry name" value="NUCLEOID-ASSOCIATED PROTEIN YBAB"/>
    <property type="match status" value="1"/>
</dbReference>
<reference evidence="5" key="1">
    <citation type="journal article" date="2019" name="Int. J. Syst. Evol. Microbiol.">
        <title>The Global Catalogue of Microorganisms (GCM) 10K type strain sequencing project: providing services to taxonomists for standard genome sequencing and annotation.</title>
        <authorList>
            <consortium name="The Broad Institute Genomics Platform"/>
            <consortium name="The Broad Institute Genome Sequencing Center for Infectious Disease"/>
            <person name="Wu L."/>
            <person name="Ma J."/>
        </authorList>
    </citation>
    <scope>NUCLEOTIDE SEQUENCE [LARGE SCALE GENOMIC DNA]</scope>
    <source>
        <strain evidence="5">JCM 13004</strain>
    </source>
</reference>